<dbReference type="AlphaFoldDB" id="A0A0A9AMT1"/>
<proteinExistence type="predicted"/>
<feature type="region of interest" description="Disordered" evidence="1">
    <location>
        <begin position="1"/>
        <end position="29"/>
    </location>
</feature>
<reference evidence="2" key="2">
    <citation type="journal article" date="2015" name="Data Brief">
        <title>Shoot transcriptome of the giant reed, Arundo donax.</title>
        <authorList>
            <person name="Barrero R.A."/>
            <person name="Guerrero F.D."/>
            <person name="Moolhuijzen P."/>
            <person name="Goolsby J.A."/>
            <person name="Tidwell J."/>
            <person name="Bellgard S.E."/>
            <person name="Bellgard M.I."/>
        </authorList>
    </citation>
    <scope>NUCLEOTIDE SEQUENCE</scope>
    <source>
        <tissue evidence="2">Shoot tissue taken approximately 20 cm above the soil surface</tissue>
    </source>
</reference>
<evidence type="ECO:0000256" key="1">
    <source>
        <dbReference type="SAM" id="MobiDB-lite"/>
    </source>
</evidence>
<feature type="compositionally biased region" description="Polar residues" evidence="1">
    <location>
        <begin position="7"/>
        <end position="19"/>
    </location>
</feature>
<protein>
    <submittedName>
        <fullName evidence="2">Uncharacterized protein</fullName>
    </submittedName>
</protein>
<organism evidence="2">
    <name type="scientific">Arundo donax</name>
    <name type="common">Giant reed</name>
    <name type="synonym">Donax arundinaceus</name>
    <dbReference type="NCBI Taxonomy" id="35708"/>
    <lineage>
        <taxon>Eukaryota</taxon>
        <taxon>Viridiplantae</taxon>
        <taxon>Streptophyta</taxon>
        <taxon>Embryophyta</taxon>
        <taxon>Tracheophyta</taxon>
        <taxon>Spermatophyta</taxon>
        <taxon>Magnoliopsida</taxon>
        <taxon>Liliopsida</taxon>
        <taxon>Poales</taxon>
        <taxon>Poaceae</taxon>
        <taxon>PACMAD clade</taxon>
        <taxon>Arundinoideae</taxon>
        <taxon>Arundineae</taxon>
        <taxon>Arundo</taxon>
    </lineage>
</organism>
<name>A0A0A9AMT1_ARUDO</name>
<sequence length="69" mass="7831">MVHSNIKRQPQIQVRASTTKTKKPFVPSKLGLPYQKKKKIQSTWWAPRLPKVSTGLPQKVQCVGPHSAR</sequence>
<reference evidence="2" key="1">
    <citation type="submission" date="2014-09" db="EMBL/GenBank/DDBJ databases">
        <authorList>
            <person name="Magalhaes I.L.F."/>
            <person name="Oliveira U."/>
            <person name="Santos F.R."/>
            <person name="Vidigal T.H.D.A."/>
            <person name="Brescovit A.D."/>
            <person name="Santos A.J."/>
        </authorList>
    </citation>
    <scope>NUCLEOTIDE SEQUENCE</scope>
    <source>
        <tissue evidence="2">Shoot tissue taken approximately 20 cm above the soil surface</tissue>
    </source>
</reference>
<accession>A0A0A9AMT1</accession>
<dbReference type="EMBL" id="GBRH01246747">
    <property type="protein sequence ID" value="JAD51148.1"/>
    <property type="molecule type" value="Transcribed_RNA"/>
</dbReference>
<evidence type="ECO:0000313" key="2">
    <source>
        <dbReference type="EMBL" id="JAD51148.1"/>
    </source>
</evidence>